<feature type="region of interest" description="Disordered" evidence="1">
    <location>
        <begin position="1"/>
        <end position="24"/>
    </location>
</feature>
<feature type="transmembrane region" description="Helical" evidence="2">
    <location>
        <begin position="38"/>
        <end position="60"/>
    </location>
</feature>
<evidence type="ECO:0000256" key="2">
    <source>
        <dbReference type="SAM" id="Phobius"/>
    </source>
</evidence>
<organism evidence="3 4">
    <name type="scientific">Rotaria sordida</name>
    <dbReference type="NCBI Taxonomy" id="392033"/>
    <lineage>
        <taxon>Eukaryota</taxon>
        <taxon>Metazoa</taxon>
        <taxon>Spiralia</taxon>
        <taxon>Gnathifera</taxon>
        <taxon>Rotifera</taxon>
        <taxon>Eurotatoria</taxon>
        <taxon>Bdelloidea</taxon>
        <taxon>Philodinida</taxon>
        <taxon>Philodinidae</taxon>
        <taxon>Rotaria</taxon>
    </lineage>
</organism>
<protein>
    <submittedName>
        <fullName evidence="3">Uncharacterized protein</fullName>
    </submittedName>
</protein>
<accession>A0A819DEW9</accession>
<feature type="compositionally biased region" description="Polar residues" evidence="1">
    <location>
        <begin position="1"/>
        <end position="17"/>
    </location>
</feature>
<reference evidence="3" key="1">
    <citation type="submission" date="2021-02" db="EMBL/GenBank/DDBJ databases">
        <authorList>
            <person name="Nowell W R."/>
        </authorList>
    </citation>
    <scope>NUCLEOTIDE SEQUENCE</scope>
</reference>
<evidence type="ECO:0000313" key="4">
    <source>
        <dbReference type="Proteomes" id="UP000663874"/>
    </source>
</evidence>
<dbReference type="Proteomes" id="UP000663874">
    <property type="component" value="Unassembled WGS sequence"/>
</dbReference>
<evidence type="ECO:0000256" key="1">
    <source>
        <dbReference type="SAM" id="MobiDB-lite"/>
    </source>
</evidence>
<keyword evidence="2" id="KW-0472">Membrane</keyword>
<evidence type="ECO:0000313" key="3">
    <source>
        <dbReference type="EMBL" id="CAF3832602.1"/>
    </source>
</evidence>
<proteinExistence type="predicted"/>
<dbReference type="AlphaFoldDB" id="A0A819DEW9"/>
<name>A0A819DEW9_9BILA</name>
<sequence length="99" mass="10904">MSNVINQAFQSSEQDSTPGPWKTRDGTGNFGSWYWNKVSHVTLIALCIIGIILALLALIFGKKFKKTKRSTIADTITTTKEPVVTDISPNTKYEPVSSV</sequence>
<dbReference type="EMBL" id="CAJOBE010002602">
    <property type="protein sequence ID" value="CAF3832602.1"/>
    <property type="molecule type" value="Genomic_DNA"/>
</dbReference>
<keyword evidence="2" id="KW-0812">Transmembrane</keyword>
<comment type="caution">
    <text evidence="3">The sequence shown here is derived from an EMBL/GenBank/DDBJ whole genome shotgun (WGS) entry which is preliminary data.</text>
</comment>
<keyword evidence="2" id="KW-1133">Transmembrane helix</keyword>
<gene>
    <name evidence="3" type="ORF">FNK824_LOCUS16845</name>
</gene>